<dbReference type="EMBL" id="FPCK01000003">
    <property type="protein sequence ID" value="SFV38062.1"/>
    <property type="molecule type" value="Genomic_DNA"/>
</dbReference>
<feature type="chain" id="PRO_5011482644" evidence="2">
    <location>
        <begin position="25"/>
        <end position="96"/>
    </location>
</feature>
<name>A0A1I7NTW3_9HYPH</name>
<feature type="region of interest" description="Disordered" evidence="1">
    <location>
        <begin position="43"/>
        <end position="96"/>
    </location>
</feature>
<evidence type="ECO:0000313" key="4">
    <source>
        <dbReference type="Proteomes" id="UP000199074"/>
    </source>
</evidence>
<protein>
    <submittedName>
        <fullName evidence="3">Uncharacterized protein</fullName>
    </submittedName>
</protein>
<evidence type="ECO:0000313" key="3">
    <source>
        <dbReference type="EMBL" id="SFV38062.1"/>
    </source>
</evidence>
<proteinExistence type="predicted"/>
<dbReference type="AlphaFoldDB" id="A0A1I7NTW3"/>
<dbReference type="RefSeq" id="WP_139232608.1">
    <property type="nucleotide sequence ID" value="NZ_FPCK01000003.1"/>
</dbReference>
<evidence type="ECO:0000256" key="2">
    <source>
        <dbReference type="SAM" id="SignalP"/>
    </source>
</evidence>
<feature type="compositionally biased region" description="Low complexity" evidence="1">
    <location>
        <begin position="52"/>
        <end position="71"/>
    </location>
</feature>
<keyword evidence="4" id="KW-1185">Reference proteome</keyword>
<accession>A0A1I7NTW3</accession>
<keyword evidence="2" id="KW-0732">Signal</keyword>
<sequence>MKTSLLAMTTAFALTLGATGASFAQDATATENPTTLEECLVQEGAGATPPGDSIASETSSNDSSNSTTPPAQGLEPALGEAVTCPDVPGGASDSNS</sequence>
<evidence type="ECO:0000256" key="1">
    <source>
        <dbReference type="SAM" id="MobiDB-lite"/>
    </source>
</evidence>
<dbReference type="Proteomes" id="UP000199074">
    <property type="component" value="Unassembled WGS sequence"/>
</dbReference>
<reference evidence="3 4" key="1">
    <citation type="submission" date="2016-10" db="EMBL/GenBank/DDBJ databases">
        <authorList>
            <person name="de Groot N.N."/>
        </authorList>
    </citation>
    <scope>NUCLEOTIDE SEQUENCE [LARGE SCALE GENOMIC DNA]</scope>
    <source>
        <strain evidence="3 4">IPL20</strain>
    </source>
</reference>
<gene>
    <name evidence="3" type="ORF">SAMN05216456_3240</name>
</gene>
<feature type="signal peptide" evidence="2">
    <location>
        <begin position="1"/>
        <end position="24"/>
    </location>
</feature>
<organism evidence="3 4">
    <name type="scientific">Devosia crocina</name>
    <dbReference type="NCBI Taxonomy" id="429728"/>
    <lineage>
        <taxon>Bacteria</taxon>
        <taxon>Pseudomonadati</taxon>
        <taxon>Pseudomonadota</taxon>
        <taxon>Alphaproteobacteria</taxon>
        <taxon>Hyphomicrobiales</taxon>
        <taxon>Devosiaceae</taxon>
        <taxon>Devosia</taxon>
    </lineage>
</organism>